<comment type="caution">
    <text evidence="2">The sequence shown here is derived from an EMBL/GenBank/DDBJ whole genome shotgun (WGS) entry which is preliminary data.</text>
</comment>
<evidence type="ECO:0000313" key="3">
    <source>
        <dbReference type="Proteomes" id="UP000092124"/>
    </source>
</evidence>
<evidence type="ECO:0000256" key="1">
    <source>
        <dbReference type="SAM" id="Phobius"/>
    </source>
</evidence>
<accession>A0A1A6HKP5</accession>
<keyword evidence="1" id="KW-0472">Membrane</keyword>
<evidence type="ECO:0000313" key="2">
    <source>
        <dbReference type="EMBL" id="OBS79078.1"/>
    </source>
</evidence>
<sequence>MSVVSQNWPSDRKFYNISQRKPSLGVPQGQWVSLTANECPSWPVGVPPGQWVSLMSVNGSDSDHEQGARQSVKTPLCCESPVVLALHDSFGTCLVQLLRALFILACYFKHCAEVVLSDSHVSQPQNNGLSTKAKRCAGFPGRERFIGRCRSLPSQNLFSQKGLRQWMFAQAAAKKDAQLPSENPTGWVSCTRKSSEVETDFPQELWDDEAGTTAQGRREPFETCTRACIIQFGALFMGASKDIFKEGRKMGRKGSKKVGRQATLVFAGRFQDKDKSVSKWKHDEGLREYDEVDGISVGFDPGLLISFLGRDKEKEVEEKVEKKEEVGSKVKAEKREMGMEVLGPKLSSDLEEQSESWKPGYETRNNDVKAYVGEVPLVPLLSALTFFGFLGVRAISKRLIYMTMYSQALNVPIMLCELPGSHLDASSKKTHRKKLVNSHHRESFKVRCSESDNSA</sequence>
<name>A0A1A6HKP5_NEOLE</name>
<dbReference type="AlphaFoldDB" id="A0A1A6HKP5"/>
<dbReference type="Proteomes" id="UP000092124">
    <property type="component" value="Unassembled WGS sequence"/>
</dbReference>
<reference evidence="2 3" key="1">
    <citation type="submission" date="2016-06" db="EMBL/GenBank/DDBJ databases">
        <title>The Draft Genome Sequence and Annotation of the Desert Woodrat Neotoma lepida.</title>
        <authorList>
            <person name="Campbell M."/>
            <person name="Oakeson K.F."/>
            <person name="Yandell M."/>
            <person name="Halpert J.R."/>
            <person name="Dearing D."/>
        </authorList>
    </citation>
    <scope>NUCLEOTIDE SEQUENCE [LARGE SCALE GENOMIC DNA]</scope>
    <source>
        <strain evidence="2">417</strain>
        <tissue evidence="2">Liver</tissue>
    </source>
</reference>
<feature type="transmembrane region" description="Helical" evidence="1">
    <location>
        <begin position="377"/>
        <end position="395"/>
    </location>
</feature>
<keyword evidence="1" id="KW-1133">Transmembrane helix</keyword>
<protein>
    <submittedName>
        <fullName evidence="2">Uncharacterized protein</fullName>
    </submittedName>
</protein>
<gene>
    <name evidence="2" type="ORF">A6R68_18537</name>
</gene>
<keyword evidence="3" id="KW-1185">Reference proteome</keyword>
<organism evidence="2 3">
    <name type="scientific">Neotoma lepida</name>
    <name type="common">Desert woodrat</name>
    <dbReference type="NCBI Taxonomy" id="56216"/>
    <lineage>
        <taxon>Eukaryota</taxon>
        <taxon>Metazoa</taxon>
        <taxon>Chordata</taxon>
        <taxon>Craniata</taxon>
        <taxon>Vertebrata</taxon>
        <taxon>Euteleostomi</taxon>
        <taxon>Mammalia</taxon>
        <taxon>Eutheria</taxon>
        <taxon>Euarchontoglires</taxon>
        <taxon>Glires</taxon>
        <taxon>Rodentia</taxon>
        <taxon>Myomorpha</taxon>
        <taxon>Muroidea</taxon>
        <taxon>Cricetidae</taxon>
        <taxon>Neotominae</taxon>
        <taxon>Neotoma</taxon>
    </lineage>
</organism>
<dbReference type="EMBL" id="LZPO01027368">
    <property type="protein sequence ID" value="OBS79078.1"/>
    <property type="molecule type" value="Genomic_DNA"/>
</dbReference>
<keyword evidence="1" id="KW-0812">Transmembrane</keyword>
<proteinExistence type="predicted"/>